<proteinExistence type="predicted"/>
<evidence type="ECO:0000313" key="2">
    <source>
        <dbReference type="EMBL" id="MFC6673061.1"/>
    </source>
</evidence>
<organism evidence="2 3">
    <name type="scientific">Marinobacterium aestuariivivens</name>
    <dbReference type="NCBI Taxonomy" id="1698799"/>
    <lineage>
        <taxon>Bacteria</taxon>
        <taxon>Pseudomonadati</taxon>
        <taxon>Pseudomonadota</taxon>
        <taxon>Gammaproteobacteria</taxon>
        <taxon>Oceanospirillales</taxon>
        <taxon>Oceanospirillaceae</taxon>
        <taxon>Marinobacterium</taxon>
    </lineage>
</organism>
<comment type="caution">
    <text evidence="2">The sequence shown here is derived from an EMBL/GenBank/DDBJ whole genome shotgun (WGS) entry which is preliminary data.</text>
</comment>
<gene>
    <name evidence="2" type="primary">cydP</name>
    <name evidence="2" type="ORF">ACFQDL_25465</name>
</gene>
<name>A0ABW2A6B4_9GAMM</name>
<keyword evidence="1" id="KW-0472">Membrane</keyword>
<accession>A0ABW2A6B4</accession>
<evidence type="ECO:0000313" key="3">
    <source>
        <dbReference type="Proteomes" id="UP001596422"/>
    </source>
</evidence>
<feature type="transmembrane region" description="Helical" evidence="1">
    <location>
        <begin position="20"/>
        <end position="40"/>
    </location>
</feature>
<evidence type="ECO:0000256" key="1">
    <source>
        <dbReference type="SAM" id="Phobius"/>
    </source>
</evidence>
<keyword evidence="1" id="KW-0812">Transmembrane</keyword>
<reference evidence="3" key="1">
    <citation type="journal article" date="2019" name="Int. J. Syst. Evol. Microbiol.">
        <title>The Global Catalogue of Microorganisms (GCM) 10K type strain sequencing project: providing services to taxonomists for standard genome sequencing and annotation.</title>
        <authorList>
            <consortium name="The Broad Institute Genomics Platform"/>
            <consortium name="The Broad Institute Genome Sequencing Center for Infectious Disease"/>
            <person name="Wu L."/>
            <person name="Ma J."/>
        </authorList>
    </citation>
    <scope>NUCLEOTIDE SEQUENCE [LARGE SCALE GENOMIC DNA]</scope>
    <source>
        <strain evidence="3">NBRC 111756</strain>
    </source>
</reference>
<dbReference type="EMBL" id="JBHSWE010000001">
    <property type="protein sequence ID" value="MFC6673061.1"/>
    <property type="molecule type" value="Genomic_DNA"/>
</dbReference>
<protein>
    <submittedName>
        <fullName evidence="2">Cytochrome oxidase putative small subunit CydP</fullName>
    </submittedName>
</protein>
<sequence length="76" mass="8540">MIKDESTVIRRRWKRSGFAIEISLILIVKMAILFGIKAVWFDAPTIPVDGTRLTEERLLSVPGNVAPPPQPKEIGR</sequence>
<dbReference type="Proteomes" id="UP001596422">
    <property type="component" value="Unassembled WGS sequence"/>
</dbReference>
<keyword evidence="3" id="KW-1185">Reference proteome</keyword>
<dbReference type="RefSeq" id="WP_379911457.1">
    <property type="nucleotide sequence ID" value="NZ_JBHSWE010000001.1"/>
</dbReference>
<keyword evidence="1" id="KW-1133">Transmembrane helix</keyword>
<dbReference type="NCBIfam" id="NF045611">
    <property type="entry name" value="small_CydP"/>
    <property type="match status" value="1"/>
</dbReference>
<dbReference type="InterPro" id="IPR054636">
    <property type="entry name" value="CydP"/>
</dbReference>